<organism evidence="2 3">
    <name type="scientific">Hydnum rufescens UP504</name>
    <dbReference type="NCBI Taxonomy" id="1448309"/>
    <lineage>
        <taxon>Eukaryota</taxon>
        <taxon>Fungi</taxon>
        <taxon>Dikarya</taxon>
        <taxon>Basidiomycota</taxon>
        <taxon>Agaricomycotina</taxon>
        <taxon>Agaricomycetes</taxon>
        <taxon>Cantharellales</taxon>
        <taxon>Hydnaceae</taxon>
        <taxon>Hydnum</taxon>
    </lineage>
</organism>
<dbReference type="EMBL" id="MU128919">
    <property type="protein sequence ID" value="KAF9519163.1"/>
    <property type="molecule type" value="Genomic_DNA"/>
</dbReference>
<keyword evidence="1" id="KW-0732">Signal</keyword>
<protein>
    <submittedName>
        <fullName evidence="2">Uncharacterized protein</fullName>
    </submittedName>
</protein>
<reference evidence="2" key="1">
    <citation type="journal article" date="2020" name="Nat. Commun.">
        <title>Large-scale genome sequencing of mycorrhizal fungi provides insights into the early evolution of symbiotic traits.</title>
        <authorList>
            <person name="Miyauchi S."/>
            <person name="Kiss E."/>
            <person name="Kuo A."/>
            <person name="Drula E."/>
            <person name="Kohler A."/>
            <person name="Sanchez-Garcia M."/>
            <person name="Morin E."/>
            <person name="Andreopoulos B."/>
            <person name="Barry K.W."/>
            <person name="Bonito G."/>
            <person name="Buee M."/>
            <person name="Carver A."/>
            <person name="Chen C."/>
            <person name="Cichocki N."/>
            <person name="Clum A."/>
            <person name="Culley D."/>
            <person name="Crous P.W."/>
            <person name="Fauchery L."/>
            <person name="Girlanda M."/>
            <person name="Hayes R.D."/>
            <person name="Keri Z."/>
            <person name="LaButti K."/>
            <person name="Lipzen A."/>
            <person name="Lombard V."/>
            <person name="Magnuson J."/>
            <person name="Maillard F."/>
            <person name="Murat C."/>
            <person name="Nolan M."/>
            <person name="Ohm R.A."/>
            <person name="Pangilinan J."/>
            <person name="Pereira M.F."/>
            <person name="Perotto S."/>
            <person name="Peter M."/>
            <person name="Pfister S."/>
            <person name="Riley R."/>
            <person name="Sitrit Y."/>
            <person name="Stielow J.B."/>
            <person name="Szollosi G."/>
            <person name="Zifcakova L."/>
            <person name="Stursova M."/>
            <person name="Spatafora J.W."/>
            <person name="Tedersoo L."/>
            <person name="Vaario L.M."/>
            <person name="Yamada A."/>
            <person name="Yan M."/>
            <person name="Wang P."/>
            <person name="Xu J."/>
            <person name="Bruns T."/>
            <person name="Baldrian P."/>
            <person name="Vilgalys R."/>
            <person name="Dunand C."/>
            <person name="Henrissat B."/>
            <person name="Grigoriev I.V."/>
            <person name="Hibbett D."/>
            <person name="Nagy L.G."/>
            <person name="Martin F.M."/>
        </authorList>
    </citation>
    <scope>NUCLEOTIDE SEQUENCE</scope>
    <source>
        <strain evidence="2">UP504</strain>
    </source>
</reference>
<proteinExistence type="predicted"/>
<name>A0A9P6B7F5_9AGAM</name>
<evidence type="ECO:0000313" key="3">
    <source>
        <dbReference type="Proteomes" id="UP000886523"/>
    </source>
</evidence>
<evidence type="ECO:0000256" key="1">
    <source>
        <dbReference type="SAM" id="SignalP"/>
    </source>
</evidence>
<feature type="chain" id="PRO_5040397915" evidence="1">
    <location>
        <begin position="19"/>
        <end position="275"/>
    </location>
</feature>
<keyword evidence="3" id="KW-1185">Reference proteome</keyword>
<gene>
    <name evidence="2" type="ORF">BS47DRAFT_75467</name>
</gene>
<dbReference type="Proteomes" id="UP000886523">
    <property type="component" value="Unassembled WGS sequence"/>
</dbReference>
<sequence length="275" mass="30401">MLPTPSVSVLCLDRLLLTQVEVFSESTKEYVPVTFPTNTNDPTLPDFTRLLQEGSTTVHLTAYLDRNKPLSEPKWVRTGDIEDWLTAVFNSKPSSDPEGRNAWAGKIEVTDPDPPPTIHTVLENWSTNSTVGVGKDRRRFLKEHMSSSIDNIFEILLRLVRGTSSYHSSSAASSLSNVNASFTSQLAASVSPNAPHAAQQTHVSLAVLSIYRMAAEYAEKAAEEHGRLEERVGNIVRSLPQHLLYKSLDGIFRDWMAVVGLAVPQPPHTNGTRKK</sequence>
<feature type="signal peptide" evidence="1">
    <location>
        <begin position="1"/>
        <end position="18"/>
    </location>
</feature>
<comment type="caution">
    <text evidence="2">The sequence shown here is derived from an EMBL/GenBank/DDBJ whole genome shotgun (WGS) entry which is preliminary data.</text>
</comment>
<accession>A0A9P6B7F5</accession>
<dbReference type="AlphaFoldDB" id="A0A9P6B7F5"/>
<evidence type="ECO:0000313" key="2">
    <source>
        <dbReference type="EMBL" id="KAF9519163.1"/>
    </source>
</evidence>
<dbReference type="OrthoDB" id="431557at2759"/>